<dbReference type="AlphaFoldDB" id="A0AAP0H069"/>
<evidence type="ECO:0000313" key="6">
    <source>
        <dbReference type="EMBL" id="KAK9069853.1"/>
    </source>
</evidence>
<feature type="repeat" description="PPR" evidence="3">
    <location>
        <begin position="278"/>
        <end position="312"/>
    </location>
</feature>
<feature type="domain" description="DYW" evidence="5">
    <location>
        <begin position="490"/>
        <end position="582"/>
    </location>
</feature>
<dbReference type="FunFam" id="1.25.40.10:FF:000242">
    <property type="entry name" value="Pentatricopeptide repeat-containing protein"/>
    <property type="match status" value="1"/>
</dbReference>
<dbReference type="EMBL" id="JBCNJP010000012">
    <property type="protein sequence ID" value="KAK9069853.1"/>
    <property type="molecule type" value="Genomic_DNA"/>
</dbReference>
<name>A0AAP0H069_9ASTR</name>
<keyword evidence="2" id="KW-0677">Repeat</keyword>
<feature type="transmembrane region" description="Helical" evidence="4">
    <location>
        <begin position="51"/>
        <end position="71"/>
    </location>
</feature>
<comment type="similarity">
    <text evidence="1">Belongs to the PPR family. PCMP-H subfamily.</text>
</comment>
<dbReference type="PANTHER" id="PTHR47926">
    <property type="entry name" value="PENTATRICOPEPTIDE REPEAT-CONTAINING PROTEIN"/>
    <property type="match status" value="1"/>
</dbReference>
<reference evidence="6 7" key="1">
    <citation type="submission" date="2024-04" db="EMBL/GenBank/DDBJ databases">
        <title>The reference genome of an endangered Asteraceae, Deinandra increscens subsp. villosa, native to the Central Coast of California.</title>
        <authorList>
            <person name="Guilliams M."/>
            <person name="Hasenstab-Lehman K."/>
            <person name="Meyer R."/>
            <person name="Mcevoy S."/>
        </authorList>
    </citation>
    <scope>NUCLEOTIDE SEQUENCE [LARGE SCALE GENOMIC DNA]</scope>
    <source>
        <tissue evidence="6">Leaf</tissue>
    </source>
</reference>
<dbReference type="Proteomes" id="UP001408789">
    <property type="component" value="Unassembled WGS sequence"/>
</dbReference>
<keyword evidence="4" id="KW-1133">Transmembrane helix</keyword>
<dbReference type="InterPro" id="IPR002885">
    <property type="entry name" value="PPR_rpt"/>
</dbReference>
<dbReference type="InterPro" id="IPR032867">
    <property type="entry name" value="DYW_dom"/>
</dbReference>
<dbReference type="PROSITE" id="PS51375">
    <property type="entry name" value="PPR"/>
    <property type="match status" value="3"/>
</dbReference>
<keyword evidence="4" id="KW-0812">Transmembrane</keyword>
<evidence type="ECO:0000256" key="3">
    <source>
        <dbReference type="PROSITE-ProRule" id="PRU00708"/>
    </source>
</evidence>
<sequence>MIRQIIKRIQWRKNPASISPWRSIHSPSIIEFPSTESSAISVEFTFIRFRFVNPSVSVLIFVCNCISFYVASSSEFSEHKLLVQSLEGCKISRNLSTVIGTHARIVKLGYETCSSLTSLLVTAYISLNRLNFARQLLNEVAYWKFELVSSNWIIASFMKVGDVSIAKNVFDKMPKRDVITWNSMIGGFVRNARFDEAFRFFRKMLSSNMEPDKFTFSSVITLCGRVGALDQAKWVHGLLTEKGIELNFILSSALIDMYSKCGRIETAKSIFEKVRHDDVSVWNAMINGLAMHGLARDAIATFSKMEDENTLPDSITFVGILTACSHCGLTQQGHEYFRLMRTKYSIEPQLEHYGSMVDLFGRAGLLEEAYEVIKGMPMSPDVVIWRAFLSACRTHRNPSLGEVAVSKISHLDSGDYVLLSNTYCSVSKWDTAENVRHMMRQKGVNKSRGKSWIEFGGVIHQFKSGDKSHSETESIYKILERLIGRIKEEGFKPATELVLMDISDEEKEGNLNYHSEKLALAYGILKSSPVSEIRVSKNLRTCIDCHSWMKLVSKVLKRVIIVRDRIRFHRIEDGLCTCGDYW</sequence>
<dbReference type="Pfam" id="PF13041">
    <property type="entry name" value="PPR_2"/>
    <property type="match status" value="2"/>
</dbReference>
<dbReference type="PANTHER" id="PTHR47926:SF360">
    <property type="entry name" value="PENTATRICOPEPTIDE REPEAT-CONTAINING PROTEIN"/>
    <property type="match status" value="1"/>
</dbReference>
<organism evidence="6 7">
    <name type="scientific">Deinandra increscens subsp. villosa</name>
    <dbReference type="NCBI Taxonomy" id="3103831"/>
    <lineage>
        <taxon>Eukaryota</taxon>
        <taxon>Viridiplantae</taxon>
        <taxon>Streptophyta</taxon>
        <taxon>Embryophyta</taxon>
        <taxon>Tracheophyta</taxon>
        <taxon>Spermatophyta</taxon>
        <taxon>Magnoliopsida</taxon>
        <taxon>eudicotyledons</taxon>
        <taxon>Gunneridae</taxon>
        <taxon>Pentapetalae</taxon>
        <taxon>asterids</taxon>
        <taxon>campanulids</taxon>
        <taxon>Asterales</taxon>
        <taxon>Asteraceae</taxon>
        <taxon>Asteroideae</taxon>
        <taxon>Heliantheae alliance</taxon>
        <taxon>Madieae</taxon>
        <taxon>Madiinae</taxon>
        <taxon>Deinandra</taxon>
    </lineage>
</organism>
<accession>A0AAP0H069</accession>
<dbReference type="InterPro" id="IPR046960">
    <property type="entry name" value="PPR_At4g14850-like_plant"/>
</dbReference>
<evidence type="ECO:0000256" key="2">
    <source>
        <dbReference type="ARBA" id="ARBA00022737"/>
    </source>
</evidence>
<evidence type="ECO:0000256" key="4">
    <source>
        <dbReference type="SAM" id="Phobius"/>
    </source>
</evidence>
<keyword evidence="7" id="KW-1185">Reference proteome</keyword>
<dbReference type="GO" id="GO:0003723">
    <property type="term" value="F:RNA binding"/>
    <property type="evidence" value="ECO:0007669"/>
    <property type="project" value="InterPro"/>
</dbReference>
<dbReference type="GO" id="GO:0009451">
    <property type="term" value="P:RNA modification"/>
    <property type="evidence" value="ECO:0007669"/>
    <property type="project" value="InterPro"/>
</dbReference>
<feature type="repeat" description="PPR" evidence="3">
    <location>
        <begin position="212"/>
        <end position="246"/>
    </location>
</feature>
<dbReference type="Gene3D" id="1.25.40.10">
    <property type="entry name" value="Tetratricopeptide repeat domain"/>
    <property type="match status" value="2"/>
</dbReference>
<dbReference type="InterPro" id="IPR011990">
    <property type="entry name" value="TPR-like_helical_dom_sf"/>
</dbReference>
<keyword evidence="4" id="KW-0472">Membrane</keyword>
<proteinExistence type="inferred from homology"/>
<evidence type="ECO:0000259" key="5">
    <source>
        <dbReference type="Pfam" id="PF14432"/>
    </source>
</evidence>
<dbReference type="InterPro" id="IPR046848">
    <property type="entry name" value="E_motif"/>
</dbReference>
<gene>
    <name evidence="6" type="ORF">SSX86_010249</name>
</gene>
<evidence type="ECO:0000256" key="1">
    <source>
        <dbReference type="ARBA" id="ARBA00006643"/>
    </source>
</evidence>
<protein>
    <recommendedName>
        <fullName evidence="5">DYW domain-containing protein</fullName>
    </recommendedName>
</protein>
<comment type="caution">
    <text evidence="6">The sequence shown here is derived from an EMBL/GenBank/DDBJ whole genome shotgun (WGS) entry which is preliminary data.</text>
</comment>
<feature type="repeat" description="PPR" evidence="3">
    <location>
        <begin position="177"/>
        <end position="211"/>
    </location>
</feature>
<dbReference type="GO" id="GO:0008270">
    <property type="term" value="F:zinc ion binding"/>
    <property type="evidence" value="ECO:0007669"/>
    <property type="project" value="InterPro"/>
</dbReference>
<dbReference type="Pfam" id="PF01535">
    <property type="entry name" value="PPR"/>
    <property type="match status" value="2"/>
</dbReference>
<dbReference type="Pfam" id="PF20431">
    <property type="entry name" value="E_motif"/>
    <property type="match status" value="1"/>
</dbReference>
<dbReference type="Pfam" id="PF14432">
    <property type="entry name" value="DYW_deaminase"/>
    <property type="match status" value="1"/>
</dbReference>
<evidence type="ECO:0000313" key="7">
    <source>
        <dbReference type="Proteomes" id="UP001408789"/>
    </source>
</evidence>
<dbReference type="NCBIfam" id="TIGR00756">
    <property type="entry name" value="PPR"/>
    <property type="match status" value="2"/>
</dbReference>